<protein>
    <recommendedName>
        <fullName evidence="3">DUF4262 domain-containing protein</fullName>
    </recommendedName>
</protein>
<proteinExistence type="predicted"/>
<dbReference type="EMBL" id="CADIJO010000001">
    <property type="protein sequence ID" value="CAB3652295.1"/>
    <property type="molecule type" value="Genomic_DNA"/>
</dbReference>
<dbReference type="AlphaFoldDB" id="A0A6S6Z0W1"/>
<reference evidence="1 2" key="1">
    <citation type="submission" date="2020-04" db="EMBL/GenBank/DDBJ databases">
        <authorList>
            <person name="De Canck E."/>
        </authorList>
    </citation>
    <scope>NUCLEOTIDE SEQUENCE [LARGE SCALE GENOMIC DNA]</scope>
    <source>
        <strain evidence="1 2">LMG 3458</strain>
    </source>
</reference>
<dbReference type="Proteomes" id="UP000494111">
    <property type="component" value="Unassembled WGS sequence"/>
</dbReference>
<evidence type="ECO:0008006" key="3">
    <source>
        <dbReference type="Google" id="ProtNLM"/>
    </source>
</evidence>
<gene>
    <name evidence="1" type="ORF">LMG3458_00133</name>
</gene>
<dbReference type="Pfam" id="PF14081">
    <property type="entry name" value="DUF4262"/>
    <property type="match status" value="1"/>
</dbReference>
<sequence>MPIPDIATALDAPADVLDADEQRFVSQIREHGWFRTEIFAEGDQPGFSFTCGFWVGHGFPEVIVFSLPREVTHDVLWNLYRMIEAGNAPPIGVPVDTLFRGFNALLVPVDKSHYPDHLGWNRWFHGGDDFPCVQLFWPDKAGVFPGQAGATDAFKALQPDLSESGWAWPAAPSKPSQG</sequence>
<evidence type="ECO:0000313" key="2">
    <source>
        <dbReference type="Proteomes" id="UP000494111"/>
    </source>
</evidence>
<evidence type="ECO:0000313" key="1">
    <source>
        <dbReference type="EMBL" id="CAB3652295.1"/>
    </source>
</evidence>
<dbReference type="InterPro" id="IPR025358">
    <property type="entry name" value="DUF4262"/>
</dbReference>
<organism evidence="1 2">
    <name type="scientific">Achromobacter deleyi</name>
    <dbReference type="NCBI Taxonomy" id="1353891"/>
    <lineage>
        <taxon>Bacteria</taxon>
        <taxon>Pseudomonadati</taxon>
        <taxon>Pseudomonadota</taxon>
        <taxon>Betaproteobacteria</taxon>
        <taxon>Burkholderiales</taxon>
        <taxon>Alcaligenaceae</taxon>
        <taxon>Achromobacter</taxon>
    </lineage>
</organism>
<name>A0A6S6Z0W1_9BURK</name>
<dbReference type="RefSeq" id="WP_175190929.1">
    <property type="nucleotide sequence ID" value="NZ_CADIJO010000001.1"/>
</dbReference>
<accession>A0A6S6Z0W1</accession>